<comment type="caution">
    <text evidence="4">The sequence shown here is derived from an EMBL/GenBank/DDBJ whole genome shotgun (WGS) entry which is preliminary data.</text>
</comment>
<keyword evidence="2" id="KW-0472">Membrane</keyword>
<dbReference type="PANTHER" id="PTHR13847">
    <property type="entry name" value="SARCOSINE DEHYDROGENASE-RELATED"/>
    <property type="match status" value="1"/>
</dbReference>
<dbReference type="AlphaFoldDB" id="A0A2G7T999"/>
<dbReference type="InterPro" id="IPR006076">
    <property type="entry name" value="FAD-dep_OxRdtase"/>
</dbReference>
<accession>A0A2G7T999</accession>
<dbReference type="Gene3D" id="3.30.9.10">
    <property type="entry name" value="D-Amino Acid Oxidase, subunit A, domain 2"/>
    <property type="match status" value="1"/>
</dbReference>
<keyword evidence="2" id="KW-0812">Transmembrane</keyword>
<dbReference type="SUPFAM" id="SSF51905">
    <property type="entry name" value="FAD/NAD(P)-binding domain"/>
    <property type="match status" value="1"/>
</dbReference>
<protein>
    <submittedName>
        <fullName evidence="4">FAD-dependent oxidoreductase</fullName>
    </submittedName>
</protein>
<keyword evidence="2" id="KW-1133">Transmembrane helix</keyword>
<feature type="domain" description="FAD dependent oxidoreductase" evidence="3">
    <location>
        <begin position="7"/>
        <end position="340"/>
    </location>
</feature>
<feature type="transmembrane region" description="Helical" evidence="2">
    <location>
        <begin position="6"/>
        <end position="25"/>
    </location>
</feature>
<proteinExistence type="predicted"/>
<dbReference type="Pfam" id="PF01266">
    <property type="entry name" value="DAO"/>
    <property type="match status" value="1"/>
</dbReference>
<dbReference type="InterPro" id="IPR036188">
    <property type="entry name" value="FAD/NAD-bd_sf"/>
</dbReference>
<dbReference type="GO" id="GO:0005737">
    <property type="term" value="C:cytoplasm"/>
    <property type="evidence" value="ECO:0007669"/>
    <property type="project" value="TreeGrafter"/>
</dbReference>
<organism evidence="4">
    <name type="scientific">Chryseobacterium sp. B5</name>
    <dbReference type="NCBI Taxonomy" id="2050562"/>
    <lineage>
        <taxon>Bacteria</taxon>
        <taxon>Pseudomonadati</taxon>
        <taxon>Bacteroidota</taxon>
        <taxon>Flavobacteriia</taxon>
        <taxon>Flavobacteriales</taxon>
        <taxon>Weeksellaceae</taxon>
        <taxon>Chryseobacterium group</taxon>
        <taxon>Chryseobacterium</taxon>
    </lineage>
</organism>
<dbReference type="PANTHER" id="PTHR13847:SF289">
    <property type="entry name" value="GLYCINE OXIDASE"/>
    <property type="match status" value="1"/>
</dbReference>
<name>A0A2G7T999_9FLAO</name>
<evidence type="ECO:0000313" key="4">
    <source>
        <dbReference type="EMBL" id="PII36512.1"/>
    </source>
</evidence>
<dbReference type="GO" id="GO:0016491">
    <property type="term" value="F:oxidoreductase activity"/>
    <property type="evidence" value="ECO:0007669"/>
    <property type="project" value="UniProtKB-KW"/>
</dbReference>
<sequence length="347" mass="35721">MSVRTLRVVVVGGGVIGAAVAWYLVRAGAQVTLFERGAVPACGTTRWSYGWVGTGSTLPSENPARFALVQAALPEFSTLQKALGPLPVAARGALVWLESETETTAFVAEQRAAGVRIEEIGRAAVEAMEPGLAKPPALAAWMPDDFAVEPIELTAQLLSAAQALGACVRYGCQVESVETRNGRCTGVHTPAGAVPADVVVLANAASAGQLAATAGVRLQIVEKPAVLLQFASSPCPIKHMLYGQGLELRPSRSGGLVSAADLPDTGKNGLPELEARTASAIAELIKPPLQLATVSVRSAMRAMTLDGAPLRGFVDSVPSLYAVVAHPGVILAPQLGRLAAGDILASS</sequence>
<keyword evidence="1" id="KW-0560">Oxidoreductase</keyword>
<evidence type="ECO:0000256" key="2">
    <source>
        <dbReference type="SAM" id="Phobius"/>
    </source>
</evidence>
<evidence type="ECO:0000259" key="3">
    <source>
        <dbReference type="Pfam" id="PF01266"/>
    </source>
</evidence>
<reference evidence="4" key="1">
    <citation type="submission" date="2017-10" db="EMBL/GenBank/DDBJ databases">
        <title>Chryseobacterium sp. B5 is a hydrocarbonoclastic and plant growth promoting bacterium.</title>
        <authorList>
            <person name="Thijs S."/>
            <person name="Gkorezis P."/>
            <person name="Van Hamme J."/>
        </authorList>
    </citation>
    <scope>NUCLEOTIDE SEQUENCE</scope>
    <source>
        <strain evidence="4">B5</strain>
    </source>
</reference>
<dbReference type="EMBL" id="PEKC01000016">
    <property type="protein sequence ID" value="PII36512.1"/>
    <property type="molecule type" value="Genomic_DNA"/>
</dbReference>
<evidence type="ECO:0000256" key="1">
    <source>
        <dbReference type="ARBA" id="ARBA00023002"/>
    </source>
</evidence>
<gene>
    <name evidence="4" type="ORF">CTI11_06600</name>
</gene>
<dbReference type="Gene3D" id="3.50.50.60">
    <property type="entry name" value="FAD/NAD(P)-binding domain"/>
    <property type="match status" value="1"/>
</dbReference>